<sequence>MPSGRNFRGPELSVAGFHSSQSLWRKIQELGLTRLYKTHRKVYDFFRMAVAIALLPPENTWEGFMELKLFSVAIFIILLNQMKV</sequence>
<proteinExistence type="predicted"/>
<dbReference type="EMBL" id="CARXXK010000003">
    <property type="protein sequence ID" value="CAI6362381.1"/>
    <property type="molecule type" value="Genomic_DNA"/>
</dbReference>
<dbReference type="AlphaFoldDB" id="A0AAV0X3V6"/>
<name>A0AAV0X3V6_9HEMI</name>
<reference evidence="1 2" key="1">
    <citation type="submission" date="2023-01" db="EMBL/GenBank/DDBJ databases">
        <authorList>
            <person name="Whitehead M."/>
        </authorList>
    </citation>
    <scope>NUCLEOTIDE SEQUENCE [LARGE SCALE GENOMIC DNA]</scope>
</reference>
<comment type="caution">
    <text evidence="1">The sequence shown here is derived from an EMBL/GenBank/DDBJ whole genome shotgun (WGS) entry which is preliminary data.</text>
</comment>
<accession>A0AAV0X3V6</accession>
<organism evidence="1 2">
    <name type="scientific">Macrosiphum euphorbiae</name>
    <name type="common">potato aphid</name>
    <dbReference type="NCBI Taxonomy" id="13131"/>
    <lineage>
        <taxon>Eukaryota</taxon>
        <taxon>Metazoa</taxon>
        <taxon>Ecdysozoa</taxon>
        <taxon>Arthropoda</taxon>
        <taxon>Hexapoda</taxon>
        <taxon>Insecta</taxon>
        <taxon>Pterygota</taxon>
        <taxon>Neoptera</taxon>
        <taxon>Paraneoptera</taxon>
        <taxon>Hemiptera</taxon>
        <taxon>Sternorrhyncha</taxon>
        <taxon>Aphidomorpha</taxon>
        <taxon>Aphidoidea</taxon>
        <taxon>Aphididae</taxon>
        <taxon>Macrosiphini</taxon>
        <taxon>Macrosiphum</taxon>
    </lineage>
</organism>
<gene>
    <name evidence="1" type="ORF">MEUPH1_LOCUS17453</name>
</gene>
<dbReference type="Proteomes" id="UP001160148">
    <property type="component" value="Unassembled WGS sequence"/>
</dbReference>
<evidence type="ECO:0000313" key="2">
    <source>
        <dbReference type="Proteomes" id="UP001160148"/>
    </source>
</evidence>
<evidence type="ECO:0000313" key="1">
    <source>
        <dbReference type="EMBL" id="CAI6362381.1"/>
    </source>
</evidence>
<protein>
    <submittedName>
        <fullName evidence="1">Uncharacterized protein</fullName>
    </submittedName>
</protein>
<keyword evidence="2" id="KW-1185">Reference proteome</keyword>